<reference evidence="6 7" key="1">
    <citation type="submission" date="2013-03" db="EMBL/GenBank/DDBJ databases">
        <title>Salinisphaera hydrothermalis C41B8 Genome Sequencing.</title>
        <authorList>
            <person name="Li C."/>
            <person name="Lai Q."/>
            <person name="Shao Z."/>
        </authorList>
    </citation>
    <scope>NUCLEOTIDE SEQUENCE [LARGE SCALE GENOMIC DNA]</scope>
    <source>
        <strain evidence="6 7">C41B8</strain>
    </source>
</reference>
<dbReference type="GO" id="GO:0006412">
    <property type="term" value="P:translation"/>
    <property type="evidence" value="ECO:0007669"/>
    <property type="project" value="TreeGrafter"/>
</dbReference>
<feature type="domain" description="Ribosome maturation factor RimP N-terminal" evidence="4">
    <location>
        <begin position="8"/>
        <end position="81"/>
    </location>
</feature>
<dbReference type="InterPro" id="IPR028998">
    <property type="entry name" value="RimP_C"/>
</dbReference>
<dbReference type="AlphaFoldDB" id="A0A084IJU7"/>
<dbReference type="InterPro" id="IPR003728">
    <property type="entry name" value="Ribosome_maturation_RimP"/>
</dbReference>
<dbReference type="GO" id="GO:0000028">
    <property type="term" value="P:ribosomal small subunit assembly"/>
    <property type="evidence" value="ECO:0007669"/>
    <property type="project" value="TreeGrafter"/>
</dbReference>
<dbReference type="InterPro" id="IPR028989">
    <property type="entry name" value="RimP_N"/>
</dbReference>
<evidence type="ECO:0000256" key="1">
    <source>
        <dbReference type="ARBA" id="ARBA00022490"/>
    </source>
</evidence>
<dbReference type="EMBL" id="APNK01000019">
    <property type="protein sequence ID" value="KEZ76981.1"/>
    <property type="molecule type" value="Genomic_DNA"/>
</dbReference>
<evidence type="ECO:0000256" key="3">
    <source>
        <dbReference type="HAMAP-Rule" id="MF_01077"/>
    </source>
</evidence>
<evidence type="ECO:0000313" key="6">
    <source>
        <dbReference type="EMBL" id="KEZ76981.1"/>
    </source>
</evidence>
<evidence type="ECO:0000256" key="2">
    <source>
        <dbReference type="ARBA" id="ARBA00022517"/>
    </source>
</evidence>
<keyword evidence="1 3" id="KW-0963">Cytoplasm</keyword>
<evidence type="ECO:0000259" key="4">
    <source>
        <dbReference type="Pfam" id="PF02576"/>
    </source>
</evidence>
<comment type="subcellular location">
    <subcellularLocation>
        <location evidence="3">Cytoplasm</location>
    </subcellularLocation>
</comment>
<dbReference type="Gene3D" id="2.30.30.180">
    <property type="entry name" value="Ribosome maturation factor RimP, C-terminal domain"/>
    <property type="match status" value="1"/>
</dbReference>
<dbReference type="InterPro" id="IPR036847">
    <property type="entry name" value="RimP_C_sf"/>
</dbReference>
<dbReference type="PANTHER" id="PTHR33867:SF1">
    <property type="entry name" value="RIBOSOME MATURATION FACTOR RIMP"/>
    <property type="match status" value="1"/>
</dbReference>
<dbReference type="CDD" id="cd01734">
    <property type="entry name" value="YlxS_C"/>
    <property type="match status" value="1"/>
</dbReference>
<evidence type="ECO:0000259" key="5">
    <source>
        <dbReference type="Pfam" id="PF17384"/>
    </source>
</evidence>
<dbReference type="GO" id="GO:0005829">
    <property type="term" value="C:cytosol"/>
    <property type="evidence" value="ECO:0007669"/>
    <property type="project" value="TreeGrafter"/>
</dbReference>
<keyword evidence="7" id="KW-1185">Reference proteome</keyword>
<dbReference type="RefSeq" id="WP_037338635.1">
    <property type="nucleotide sequence ID" value="NZ_APNK01000019.1"/>
</dbReference>
<dbReference type="Pfam" id="PF02576">
    <property type="entry name" value="RimP_N"/>
    <property type="match status" value="1"/>
</dbReference>
<dbReference type="Pfam" id="PF17384">
    <property type="entry name" value="DUF150_C"/>
    <property type="match status" value="1"/>
</dbReference>
<organism evidence="6 7">
    <name type="scientific">Salinisphaera hydrothermalis (strain C41B8)</name>
    <dbReference type="NCBI Taxonomy" id="1304275"/>
    <lineage>
        <taxon>Bacteria</taxon>
        <taxon>Pseudomonadati</taxon>
        <taxon>Pseudomonadota</taxon>
        <taxon>Gammaproteobacteria</taxon>
        <taxon>Salinisphaerales</taxon>
        <taxon>Salinisphaeraceae</taxon>
        <taxon>Salinisphaera</taxon>
    </lineage>
</organism>
<dbReference type="STRING" id="1304275.C41B8_12335"/>
<comment type="caution">
    <text evidence="6">The sequence shown here is derived from an EMBL/GenBank/DDBJ whole genome shotgun (WGS) entry which is preliminary data.</text>
</comment>
<dbReference type="Gene3D" id="3.30.300.70">
    <property type="entry name" value="RimP-like superfamily, N-terminal"/>
    <property type="match status" value="1"/>
</dbReference>
<accession>A0A084IJU7</accession>
<name>A0A084IJU7_SALHC</name>
<dbReference type="SUPFAM" id="SSF74942">
    <property type="entry name" value="YhbC-like, C-terminal domain"/>
    <property type="match status" value="1"/>
</dbReference>
<dbReference type="Proteomes" id="UP000028302">
    <property type="component" value="Unassembled WGS sequence"/>
</dbReference>
<dbReference type="PANTHER" id="PTHR33867">
    <property type="entry name" value="RIBOSOME MATURATION FACTOR RIMP"/>
    <property type="match status" value="1"/>
</dbReference>
<comment type="function">
    <text evidence="3">Required for maturation of 30S ribosomal subunits.</text>
</comment>
<keyword evidence="2 3" id="KW-0690">Ribosome biogenesis</keyword>
<sequence length="153" mass="16752">MPHRLHKLLEPVVTDLGYELWHLESVGAGKNAVLRLYIDSSEGIGIEDCEAVSHEVSAALDVADDDRGDSYQLEVSSPGLDRPLASAAHFERFIGERARVNMFAPVAGQRKFKGQIRAVKGEVVELACDDATYDLPIGDMAKARLEPVFDSDD</sequence>
<dbReference type="InterPro" id="IPR035956">
    <property type="entry name" value="RimP_N_sf"/>
</dbReference>
<dbReference type="OrthoDB" id="9805006at2"/>
<protein>
    <recommendedName>
        <fullName evidence="3">Ribosome maturation factor RimP</fullName>
    </recommendedName>
</protein>
<gene>
    <name evidence="3" type="primary">rimP</name>
    <name evidence="6" type="ORF">C41B8_12335</name>
</gene>
<dbReference type="eggNOG" id="COG0779">
    <property type="taxonomic scope" value="Bacteria"/>
</dbReference>
<feature type="domain" description="Ribosome maturation factor RimP C-terminal" evidence="5">
    <location>
        <begin position="84"/>
        <end position="149"/>
    </location>
</feature>
<dbReference type="SUPFAM" id="SSF75420">
    <property type="entry name" value="YhbC-like, N-terminal domain"/>
    <property type="match status" value="1"/>
</dbReference>
<evidence type="ECO:0000313" key="7">
    <source>
        <dbReference type="Proteomes" id="UP000028302"/>
    </source>
</evidence>
<dbReference type="FunFam" id="3.30.300.70:FF:000001">
    <property type="entry name" value="Ribosome maturation factor RimP"/>
    <property type="match status" value="1"/>
</dbReference>
<dbReference type="HAMAP" id="MF_01077">
    <property type="entry name" value="RimP"/>
    <property type="match status" value="1"/>
</dbReference>
<comment type="similarity">
    <text evidence="3">Belongs to the RimP family.</text>
</comment>
<proteinExistence type="inferred from homology"/>
<dbReference type="PATRIC" id="fig|1304275.5.peg.2516"/>